<dbReference type="AlphaFoldDB" id="A0A4C1X046"/>
<protein>
    <submittedName>
        <fullName evidence="1">Uncharacterized protein</fullName>
    </submittedName>
</protein>
<dbReference type="Proteomes" id="UP000299102">
    <property type="component" value="Unassembled WGS sequence"/>
</dbReference>
<accession>A0A4C1X046</accession>
<keyword evidence="2" id="KW-1185">Reference proteome</keyword>
<comment type="caution">
    <text evidence="1">The sequence shown here is derived from an EMBL/GenBank/DDBJ whole genome shotgun (WGS) entry which is preliminary data.</text>
</comment>
<reference evidence="1 2" key="1">
    <citation type="journal article" date="2019" name="Commun. Biol.">
        <title>The bagworm genome reveals a unique fibroin gene that provides high tensile strength.</title>
        <authorList>
            <person name="Kono N."/>
            <person name="Nakamura H."/>
            <person name="Ohtoshi R."/>
            <person name="Tomita M."/>
            <person name="Numata K."/>
            <person name="Arakawa K."/>
        </authorList>
    </citation>
    <scope>NUCLEOTIDE SEQUENCE [LARGE SCALE GENOMIC DNA]</scope>
</reference>
<organism evidence="1 2">
    <name type="scientific">Eumeta variegata</name>
    <name type="common">Bagworm moth</name>
    <name type="synonym">Eumeta japonica</name>
    <dbReference type="NCBI Taxonomy" id="151549"/>
    <lineage>
        <taxon>Eukaryota</taxon>
        <taxon>Metazoa</taxon>
        <taxon>Ecdysozoa</taxon>
        <taxon>Arthropoda</taxon>
        <taxon>Hexapoda</taxon>
        <taxon>Insecta</taxon>
        <taxon>Pterygota</taxon>
        <taxon>Neoptera</taxon>
        <taxon>Endopterygota</taxon>
        <taxon>Lepidoptera</taxon>
        <taxon>Glossata</taxon>
        <taxon>Ditrysia</taxon>
        <taxon>Tineoidea</taxon>
        <taxon>Psychidae</taxon>
        <taxon>Oiketicinae</taxon>
        <taxon>Eumeta</taxon>
    </lineage>
</organism>
<name>A0A4C1X046_EUMVA</name>
<gene>
    <name evidence="1" type="ORF">EVAR_32959_1</name>
</gene>
<evidence type="ECO:0000313" key="1">
    <source>
        <dbReference type="EMBL" id="GBP55707.1"/>
    </source>
</evidence>
<evidence type="ECO:0000313" key="2">
    <source>
        <dbReference type="Proteomes" id="UP000299102"/>
    </source>
</evidence>
<sequence length="77" mass="8576">MPPQTEGSRAIRAIGKRVMKIPTAKSTQTLITETETCRNGYDDRQACARYYGAVWWQAQTLIKVVGIRHAFSTASST</sequence>
<proteinExistence type="predicted"/>
<dbReference type="EMBL" id="BGZK01000676">
    <property type="protein sequence ID" value="GBP55707.1"/>
    <property type="molecule type" value="Genomic_DNA"/>
</dbReference>